<proteinExistence type="inferred from homology"/>
<feature type="region of interest" description="Disordered" evidence="10">
    <location>
        <begin position="176"/>
        <end position="223"/>
    </location>
</feature>
<evidence type="ECO:0000313" key="14">
    <source>
        <dbReference type="Proteomes" id="UP000041254"/>
    </source>
</evidence>
<keyword evidence="14" id="KW-1185">Reference proteome</keyword>
<protein>
    <submittedName>
        <fullName evidence="13">Uncharacterized protein</fullName>
    </submittedName>
</protein>
<evidence type="ECO:0000259" key="12">
    <source>
        <dbReference type="Pfam" id="PF00652"/>
    </source>
</evidence>
<evidence type="ECO:0000256" key="5">
    <source>
        <dbReference type="ARBA" id="ARBA00022968"/>
    </source>
</evidence>
<evidence type="ECO:0000256" key="8">
    <source>
        <dbReference type="ARBA" id="ARBA00023136"/>
    </source>
</evidence>
<dbReference type="Gene3D" id="2.80.10.50">
    <property type="match status" value="1"/>
</dbReference>
<dbReference type="Pfam" id="PF00652">
    <property type="entry name" value="Ricin_B_lectin"/>
    <property type="match status" value="1"/>
</dbReference>
<evidence type="ECO:0000256" key="1">
    <source>
        <dbReference type="ARBA" id="ARBA00004323"/>
    </source>
</evidence>
<comment type="similarity">
    <text evidence="2">Belongs to the glycosyltransferase 2 family. GalNAc-T subfamily.</text>
</comment>
<feature type="compositionally biased region" description="Basic and acidic residues" evidence="10">
    <location>
        <begin position="188"/>
        <end position="202"/>
    </location>
</feature>
<accession>A0A0G4G713</accession>
<comment type="subcellular location">
    <subcellularLocation>
        <location evidence="1">Golgi apparatus membrane</location>
        <topology evidence="1">Single-pass type II membrane protein</topology>
    </subcellularLocation>
</comment>
<dbReference type="InterPro" id="IPR045885">
    <property type="entry name" value="GalNAc-T"/>
</dbReference>
<dbReference type="GO" id="GO:0030246">
    <property type="term" value="F:carbohydrate binding"/>
    <property type="evidence" value="ECO:0007669"/>
    <property type="project" value="UniProtKB-KW"/>
</dbReference>
<dbReference type="Pfam" id="PF00535">
    <property type="entry name" value="Glycos_transf_2"/>
    <property type="match status" value="1"/>
</dbReference>
<dbReference type="AlphaFoldDB" id="A0A0G4G713"/>
<evidence type="ECO:0000256" key="2">
    <source>
        <dbReference type="ARBA" id="ARBA00005680"/>
    </source>
</evidence>
<keyword evidence="9" id="KW-1015">Disulfide bond</keyword>
<dbReference type="PROSITE" id="PS51257">
    <property type="entry name" value="PROKAR_LIPOPROTEIN"/>
    <property type="match status" value="1"/>
</dbReference>
<evidence type="ECO:0000256" key="4">
    <source>
        <dbReference type="ARBA" id="ARBA00022734"/>
    </source>
</evidence>
<evidence type="ECO:0000256" key="9">
    <source>
        <dbReference type="ARBA" id="ARBA00023157"/>
    </source>
</evidence>
<keyword evidence="7" id="KW-0333">Golgi apparatus</keyword>
<dbReference type="PANTHER" id="PTHR11675">
    <property type="entry name" value="N-ACETYLGALACTOSAMINYLTRANSFERASE"/>
    <property type="match status" value="1"/>
</dbReference>
<dbReference type="STRING" id="1169540.A0A0G4G713"/>
<evidence type="ECO:0000313" key="13">
    <source>
        <dbReference type="EMBL" id="CEM24008.1"/>
    </source>
</evidence>
<dbReference type="SUPFAM" id="SSF53448">
    <property type="entry name" value="Nucleotide-diphospho-sugar transferases"/>
    <property type="match status" value="1"/>
</dbReference>
<dbReference type="EMBL" id="CDMY01000575">
    <property type="protein sequence ID" value="CEM24008.1"/>
    <property type="molecule type" value="Genomic_DNA"/>
</dbReference>
<dbReference type="InterPro" id="IPR029044">
    <property type="entry name" value="Nucleotide-diphossugar_trans"/>
</dbReference>
<organism evidence="13 14">
    <name type="scientific">Vitrella brassicaformis (strain CCMP3155)</name>
    <dbReference type="NCBI Taxonomy" id="1169540"/>
    <lineage>
        <taxon>Eukaryota</taxon>
        <taxon>Sar</taxon>
        <taxon>Alveolata</taxon>
        <taxon>Colpodellida</taxon>
        <taxon>Vitrellaceae</taxon>
        <taxon>Vitrella</taxon>
    </lineage>
</organism>
<evidence type="ECO:0000256" key="7">
    <source>
        <dbReference type="ARBA" id="ARBA00023034"/>
    </source>
</evidence>
<dbReference type="InterPro" id="IPR000772">
    <property type="entry name" value="Ricin_B_lectin"/>
</dbReference>
<keyword evidence="6" id="KW-1133">Transmembrane helix</keyword>
<dbReference type="SUPFAM" id="SSF50370">
    <property type="entry name" value="Ricin B-like lectins"/>
    <property type="match status" value="1"/>
</dbReference>
<dbReference type="OrthoDB" id="416652at2759"/>
<dbReference type="PANTHER" id="PTHR11675:SF126">
    <property type="entry name" value="RICIN B LECTIN DOMAIN-CONTAINING PROTEIN"/>
    <property type="match status" value="1"/>
</dbReference>
<keyword evidence="8" id="KW-0472">Membrane</keyword>
<dbReference type="VEuPathDB" id="CryptoDB:Vbra_22682"/>
<dbReference type="InParanoid" id="A0A0G4G713"/>
<dbReference type="CDD" id="cd02510">
    <property type="entry name" value="pp-GalNAc-T"/>
    <property type="match status" value="1"/>
</dbReference>
<dbReference type="Gene3D" id="3.90.550.10">
    <property type="entry name" value="Spore Coat Polysaccharide Biosynthesis Protein SpsA, Chain A"/>
    <property type="match status" value="1"/>
</dbReference>
<name>A0A0G4G713_VITBC</name>
<evidence type="ECO:0000256" key="3">
    <source>
        <dbReference type="ARBA" id="ARBA00022692"/>
    </source>
</evidence>
<dbReference type="PROSITE" id="PS50231">
    <property type="entry name" value="RICIN_B_LECTIN"/>
    <property type="match status" value="1"/>
</dbReference>
<gene>
    <name evidence="13" type="ORF">Vbra_22682</name>
</gene>
<feature type="compositionally biased region" description="Acidic residues" evidence="10">
    <location>
        <begin position="107"/>
        <end position="148"/>
    </location>
</feature>
<dbReference type="InterPro" id="IPR001173">
    <property type="entry name" value="Glyco_trans_2-like"/>
</dbReference>
<keyword evidence="3" id="KW-0812">Transmembrane</keyword>
<feature type="compositionally biased region" description="Low complexity" evidence="10">
    <location>
        <begin position="204"/>
        <end position="213"/>
    </location>
</feature>
<dbReference type="GO" id="GO:0000139">
    <property type="term" value="C:Golgi membrane"/>
    <property type="evidence" value="ECO:0007669"/>
    <property type="project" value="UniProtKB-SubCell"/>
</dbReference>
<feature type="domain" description="Ricin B lectin" evidence="12">
    <location>
        <begin position="621"/>
        <end position="741"/>
    </location>
</feature>
<sequence>MTSRFGRILQCVLVIAGCTWLVLHVSFLHQLEEPDSAATLTGMSERDSMMRGLQGRLARRAKMAAGWVTGHQKMKSGKGVQQQEQELHEEIPAPQVEGPKELRGDEDQQQQDGDTDDDNDNDDDNDSANDDQDDDNGDKEVNVEEETEYWQSADSVGGIAGAPGQRGYDAAVAGAGVVPAPPLEGDNDDGRHGEGEAQHEQQDDQQQQEQQQPDGGGDGWVYRDVGPGMLHGAVGLLPNGTPAWQPAPSPPQKVDMARELREGGGFFLRKSDSLPLHRDVKDLRQDLCLAKTYDIPTLPRTCVVFVFYNEPFSTLMRSVHSVLDRTPPELLQEIVLVDDGSDKEWIKPREMGGNGMIADYITHLPKTRMVRLEQRKGIVAARLRGVEECEAETFVILDSHIEVEPQWLEPLMERLQGPEGRKRFVMPQIDSIDPETFKFLGGGIGCTLGFLWKLMEHAYPDQKKDLAKRKSAIDPMPSPAMAGGLFAANREYFWKLGGYDRQFMYWGTENLELSFRIWQCGGSLECSPCSRVFHIFRKGGSGYSSPPNALTINKMRTAAIWMDEFGDLARAVLGRPTTDLGSLDEMRALRERLQCKSFKWFFDNVWPESYITELPRDVPFMGEIKNRASNRCVDSMGRNSPGQKIGIVECHGMRGPQEFMYFRVPKHIMPVRNDEACLKPPNELVWCHEHQNMWEYSEEDGLLHYLDRGRPHDPPQCLAERLDARAMELKECDAHDPTQVWSFERYKTEEEIKAERVAKNQVGHKLRKTIK</sequence>
<evidence type="ECO:0000256" key="6">
    <source>
        <dbReference type="ARBA" id="ARBA00022989"/>
    </source>
</evidence>
<dbReference type="Proteomes" id="UP000041254">
    <property type="component" value="Unassembled WGS sequence"/>
</dbReference>
<feature type="domain" description="Glycosyltransferase 2-like" evidence="11">
    <location>
        <begin position="302"/>
        <end position="492"/>
    </location>
</feature>
<keyword evidence="4" id="KW-0430">Lectin</keyword>
<feature type="region of interest" description="Disordered" evidence="10">
    <location>
        <begin position="92"/>
        <end position="162"/>
    </location>
</feature>
<dbReference type="PhylomeDB" id="A0A0G4G713"/>
<reference evidence="13 14" key="1">
    <citation type="submission" date="2014-11" db="EMBL/GenBank/DDBJ databases">
        <authorList>
            <person name="Zhu J."/>
            <person name="Qi W."/>
            <person name="Song R."/>
        </authorList>
    </citation>
    <scope>NUCLEOTIDE SEQUENCE [LARGE SCALE GENOMIC DNA]</scope>
</reference>
<evidence type="ECO:0000256" key="10">
    <source>
        <dbReference type="SAM" id="MobiDB-lite"/>
    </source>
</evidence>
<dbReference type="GO" id="GO:0004653">
    <property type="term" value="F:polypeptide N-acetylgalactosaminyltransferase activity"/>
    <property type="evidence" value="ECO:0007669"/>
    <property type="project" value="TreeGrafter"/>
</dbReference>
<dbReference type="OMA" id="DDKCLDA"/>
<keyword evidence="5" id="KW-0735">Signal-anchor</keyword>
<dbReference type="InterPro" id="IPR035992">
    <property type="entry name" value="Ricin_B-like_lectins"/>
</dbReference>
<dbReference type="GO" id="GO:0006493">
    <property type="term" value="P:protein O-linked glycosylation"/>
    <property type="evidence" value="ECO:0007669"/>
    <property type="project" value="TreeGrafter"/>
</dbReference>
<evidence type="ECO:0000259" key="11">
    <source>
        <dbReference type="Pfam" id="PF00535"/>
    </source>
</evidence>